<dbReference type="RefSeq" id="WP_254012931.1">
    <property type="nucleotide sequence ID" value="NZ_JAMZMM010000174.1"/>
</dbReference>
<dbReference type="PANTHER" id="PTHR34235">
    <property type="entry name" value="SLR1203 PROTEIN-RELATED"/>
    <property type="match status" value="1"/>
</dbReference>
<proteinExistence type="predicted"/>
<dbReference type="Proteomes" id="UP001204953">
    <property type="component" value="Unassembled WGS sequence"/>
</dbReference>
<accession>A0AAE3GU88</accession>
<dbReference type="Pfam" id="PF01724">
    <property type="entry name" value="DUF29"/>
    <property type="match status" value="1"/>
</dbReference>
<evidence type="ECO:0000313" key="2">
    <source>
        <dbReference type="Proteomes" id="UP001204953"/>
    </source>
</evidence>
<dbReference type="InterPro" id="IPR002636">
    <property type="entry name" value="DUF29"/>
</dbReference>
<keyword evidence="2" id="KW-1185">Reference proteome</keyword>
<dbReference type="PANTHER" id="PTHR34235:SF3">
    <property type="entry name" value="SLR1203 PROTEIN"/>
    <property type="match status" value="1"/>
</dbReference>
<reference evidence="1" key="1">
    <citation type="submission" date="2022-06" db="EMBL/GenBank/DDBJ databases">
        <title>New cyanobacteria of genus Symplocastrum in benthos of Lake Baikal.</title>
        <authorList>
            <person name="Sorokovikova E."/>
            <person name="Tikhonova I."/>
            <person name="Krasnopeev A."/>
            <person name="Evseev P."/>
            <person name="Gladkikh A."/>
            <person name="Belykh O."/>
        </authorList>
    </citation>
    <scope>NUCLEOTIDE SEQUENCE</scope>
    <source>
        <strain evidence="1">BBK-W-15</strain>
    </source>
</reference>
<dbReference type="AlphaFoldDB" id="A0AAE3GU88"/>
<sequence>MTVSQSNETKTSSLYECDFCAWAEETAFLLRSGKLSEIDLDNLIDEVEDMSRNERRALLSNLRVVLMHLLNYKYQPEKRSSSWLSSIREHRTRIGDAFRDSPSLRGYFLEMFDTCYQNARKQAADETELHLNIFPQVSPFTPEESLNEDFLPK</sequence>
<dbReference type="EMBL" id="JAMZMM010000174">
    <property type="protein sequence ID" value="MCP2730167.1"/>
    <property type="molecule type" value="Genomic_DNA"/>
</dbReference>
<evidence type="ECO:0000313" key="1">
    <source>
        <dbReference type="EMBL" id="MCP2730167.1"/>
    </source>
</evidence>
<dbReference type="Gene3D" id="1.20.1220.20">
    <property type="entry name" value="Uncharcterised protein PF01724"/>
    <property type="match status" value="1"/>
</dbReference>
<name>A0AAE3GU88_9CYAN</name>
<protein>
    <submittedName>
        <fullName evidence="1">DUF29 domain-containing protein</fullName>
    </submittedName>
</protein>
<gene>
    <name evidence="1" type="ORF">NJ959_17185</name>
</gene>
<organism evidence="1 2">
    <name type="scientific">Limnofasciculus baicalensis BBK-W-15</name>
    <dbReference type="NCBI Taxonomy" id="2699891"/>
    <lineage>
        <taxon>Bacteria</taxon>
        <taxon>Bacillati</taxon>
        <taxon>Cyanobacteriota</taxon>
        <taxon>Cyanophyceae</taxon>
        <taxon>Coleofasciculales</taxon>
        <taxon>Coleofasciculaceae</taxon>
        <taxon>Limnofasciculus</taxon>
        <taxon>Limnofasciculus baicalensis</taxon>
    </lineage>
</organism>
<comment type="caution">
    <text evidence="1">The sequence shown here is derived from an EMBL/GenBank/DDBJ whole genome shotgun (WGS) entry which is preliminary data.</text>
</comment>